<name>A0ABX6BFY5_9ACTN</name>
<organism evidence="2 3">
    <name type="scientific">Streptomyces cinereoruber</name>
    <dbReference type="NCBI Taxonomy" id="67260"/>
    <lineage>
        <taxon>Bacteria</taxon>
        <taxon>Bacillati</taxon>
        <taxon>Actinomycetota</taxon>
        <taxon>Actinomycetes</taxon>
        <taxon>Kitasatosporales</taxon>
        <taxon>Streptomycetaceae</taxon>
        <taxon>Streptomyces</taxon>
    </lineage>
</organism>
<protein>
    <submittedName>
        <fullName evidence="2">Uncharacterized protein</fullName>
    </submittedName>
</protein>
<evidence type="ECO:0000256" key="1">
    <source>
        <dbReference type="SAM" id="MobiDB-lite"/>
    </source>
</evidence>
<evidence type="ECO:0000313" key="2">
    <source>
        <dbReference type="EMBL" id="QEV34179.1"/>
    </source>
</evidence>
<keyword evidence="3" id="KW-1185">Reference proteome</keyword>
<dbReference type="EMBL" id="CP023693">
    <property type="protein sequence ID" value="QEV34179.1"/>
    <property type="molecule type" value="Genomic_DNA"/>
</dbReference>
<reference evidence="2 3" key="1">
    <citation type="submission" date="2017-09" db="EMBL/GenBank/DDBJ databases">
        <authorList>
            <person name="Lee N."/>
            <person name="Cho B.-K."/>
        </authorList>
    </citation>
    <scope>NUCLEOTIDE SEQUENCE [LARGE SCALE GENOMIC DNA]</scope>
    <source>
        <strain evidence="2 3">ATCC 19740</strain>
    </source>
</reference>
<feature type="region of interest" description="Disordered" evidence="1">
    <location>
        <begin position="1"/>
        <end position="24"/>
    </location>
</feature>
<accession>A0ABX6BFY5</accession>
<gene>
    <name evidence="2" type="ORF">CP977_20130</name>
</gene>
<feature type="compositionally biased region" description="Basic and acidic residues" evidence="1">
    <location>
        <begin position="1"/>
        <end position="10"/>
    </location>
</feature>
<sequence>MLCPHREARPVSRTGHRRGTRVSTEETFKHSGDVIFPSTLRSVLRATLDASCSLVSLAVQSLRSM</sequence>
<dbReference type="Proteomes" id="UP000326029">
    <property type="component" value="Chromosome"/>
</dbReference>
<proteinExistence type="predicted"/>
<evidence type="ECO:0000313" key="3">
    <source>
        <dbReference type="Proteomes" id="UP000326029"/>
    </source>
</evidence>